<dbReference type="EMBL" id="JACDUS010000001">
    <property type="protein sequence ID" value="MBA2880206.1"/>
    <property type="molecule type" value="Genomic_DNA"/>
</dbReference>
<protein>
    <submittedName>
        <fullName evidence="1">Uncharacterized protein</fullName>
    </submittedName>
</protein>
<evidence type="ECO:0000313" key="1">
    <source>
        <dbReference type="EMBL" id="MBA2880206.1"/>
    </source>
</evidence>
<comment type="caution">
    <text evidence="1">The sequence shown here is derived from an EMBL/GenBank/DDBJ whole genome shotgun (WGS) entry which is preliminary data.</text>
</comment>
<keyword evidence="2" id="KW-1185">Reference proteome</keyword>
<reference evidence="1 2" key="1">
    <citation type="submission" date="2020-07" db="EMBL/GenBank/DDBJ databases">
        <title>Genomic Encyclopedia of Type Strains, Phase IV (KMG-IV): sequencing the most valuable type-strain genomes for metagenomic binning, comparative biology and taxonomic classification.</title>
        <authorList>
            <person name="Goeker M."/>
        </authorList>
    </citation>
    <scope>NUCLEOTIDE SEQUENCE [LARGE SCALE GENOMIC DNA]</scope>
    <source>
        <strain evidence="1 2">DSM 17721</strain>
    </source>
</reference>
<dbReference type="Proteomes" id="UP000525298">
    <property type="component" value="Unassembled WGS sequence"/>
</dbReference>
<sequence length="98" mass="11270">MAENDSVEDRIFHPAAVECHSGYKACERPLAFTCQGRRREISEILDRWYEGGLAADKPVVNYFKVKTGQGRVFILRYAAESDAWSVRRMDPLTMEDKL</sequence>
<evidence type="ECO:0000313" key="2">
    <source>
        <dbReference type="Proteomes" id="UP000525298"/>
    </source>
</evidence>
<gene>
    <name evidence="1" type="ORF">HNR65_000513</name>
</gene>
<dbReference type="AlphaFoldDB" id="A0A7W0HJM2"/>
<name>A0A7W0HJM2_9BACT</name>
<accession>A0A7W0HJM2</accession>
<organism evidence="1 2">
    <name type="scientific">Desulfosalsimonas propionicica</name>
    <dbReference type="NCBI Taxonomy" id="332175"/>
    <lineage>
        <taxon>Bacteria</taxon>
        <taxon>Pseudomonadati</taxon>
        <taxon>Thermodesulfobacteriota</taxon>
        <taxon>Desulfobacteria</taxon>
        <taxon>Desulfobacterales</taxon>
        <taxon>Desulfosalsimonadaceae</taxon>
        <taxon>Desulfosalsimonas</taxon>
    </lineage>
</organism>
<proteinExistence type="predicted"/>